<dbReference type="GO" id="GO:0006364">
    <property type="term" value="P:rRNA processing"/>
    <property type="evidence" value="ECO:0007669"/>
    <property type="project" value="TreeGrafter"/>
</dbReference>
<evidence type="ECO:0000256" key="9">
    <source>
        <dbReference type="ARBA" id="ARBA00022737"/>
    </source>
</evidence>
<protein>
    <recommendedName>
        <fullName evidence="5">Proline-, glutamic acid- and leucine-rich protein 1</fullName>
    </recommendedName>
    <alternativeName>
        <fullName evidence="15">Modulator of non-genomic activity of estrogen receptor</fullName>
    </alternativeName>
</protein>
<evidence type="ECO:0000256" key="16">
    <source>
        <dbReference type="SAM" id="MobiDB-lite"/>
    </source>
</evidence>
<dbReference type="PANTHER" id="PTHR34105:SF1">
    <property type="entry name" value="PROLINE-, GLUTAMIC ACID- AND LEUCINE-RICH PROTEIN 1"/>
    <property type="match status" value="1"/>
</dbReference>
<proteinExistence type="inferred from homology"/>
<keyword evidence="13" id="KW-0804">Transcription</keyword>
<evidence type="ECO:0000313" key="20">
    <source>
        <dbReference type="Proteomes" id="UP000664940"/>
    </source>
</evidence>
<evidence type="ECO:0000256" key="8">
    <source>
        <dbReference type="ARBA" id="ARBA00022553"/>
    </source>
</evidence>
<evidence type="ECO:0000256" key="10">
    <source>
        <dbReference type="ARBA" id="ARBA00022843"/>
    </source>
</evidence>
<evidence type="ECO:0000256" key="6">
    <source>
        <dbReference type="ARBA" id="ARBA00022490"/>
    </source>
</evidence>
<dbReference type="EMBL" id="JABVXQ010000008">
    <property type="protein sequence ID" value="KAF6096055.1"/>
    <property type="molecule type" value="Genomic_DNA"/>
</dbReference>
<dbReference type="Pfam" id="PF08167">
    <property type="entry name" value="RIX1"/>
    <property type="match status" value="1"/>
</dbReference>
<dbReference type="AlphaFoldDB" id="A0A834DU20"/>
<sequence length="714" mass="76760">MAAAVLSGPSAGSAAGASGGTGGLSALGSGPRLRMLLLESVSGLLQPRTGSTVPPVHPPVRSAPHLPGLMRLLRLHGTVGGAQNLSAVAALVGLSNARLGSIKTRFEGLCLLSLLVGESSTEMFQQHCVSWLRSIQQVLQSQDPPPTMELAVAVLRDLLRYAAQLPTLFRDISMNHLPGLLTSLLGLRPECELSALEGMKACMTYFPRACGSLKGKLASFFLSRVDALSPQLQQLACECYSRLPSLGAGFSQGLKHTESWEQELHSLLASLHSLLGALYEGAEPAPMQYEGPGVEMLFSPSEDGDAHNLLRLRQRFSGLACCLGLLLRSEFGAPVSIPVQEILDVICRTLSISAKNISLLGDGPLRLLLLPSIHLEALDLLSALILACGGRLLRFGSLISRLLPQVLNAWSIGRDTLSLGQEKPYSAMRTKVYAVLELWVQVCGASAGVLQGGASGEALLTHLLSDISPPADALKLRSPRGSPDGGLQTGKPSAPKKLKLDMGEAVAPPSHRKGDSNANSDVCAAALRGLSRTILMCGPLIKEETHRRLHDLVLPLVMSVQQGEVLGSSPYTSSYCRRELYRLLLALLLAPSPRYPPPLACALQAFSLGQRQLQQKKWSPNQSRRPLLSRRRSRMTQLPCWLTSLIVLLMMRSHHLSQSLTPSPLLRPPPSIPNKVVYLDIDCCFCLCRNCATSQKPHCLRAFQGIQNIPQVSP</sequence>
<evidence type="ECO:0000256" key="15">
    <source>
        <dbReference type="ARBA" id="ARBA00030054"/>
    </source>
</evidence>
<evidence type="ECO:0000256" key="11">
    <source>
        <dbReference type="ARBA" id="ARBA00022990"/>
    </source>
</evidence>
<feature type="region of interest" description="Disordered" evidence="16">
    <location>
        <begin position="474"/>
        <end position="518"/>
    </location>
</feature>
<reference evidence="19 20" key="1">
    <citation type="journal article" date="2020" name="Nature">
        <title>Six reference-quality genomes reveal evolution of bat adaptations.</title>
        <authorList>
            <person name="Jebb D."/>
            <person name="Huang Z."/>
            <person name="Pippel M."/>
            <person name="Hughes G.M."/>
            <person name="Lavrichenko K."/>
            <person name="Devanna P."/>
            <person name="Winkler S."/>
            <person name="Jermiin L.S."/>
            <person name="Skirmuntt E.C."/>
            <person name="Katzourakis A."/>
            <person name="Burkitt-Gray L."/>
            <person name="Ray D.A."/>
            <person name="Sullivan K.A.M."/>
            <person name="Roscito J.G."/>
            <person name="Kirilenko B.M."/>
            <person name="Davalos L.M."/>
            <person name="Corthals A.P."/>
            <person name="Power M.L."/>
            <person name="Jones G."/>
            <person name="Ransome R.D."/>
            <person name="Dechmann D.K.N."/>
            <person name="Locatelli A.G."/>
            <person name="Puechmaille S.J."/>
            <person name="Fedrigo O."/>
            <person name="Jarvis E.D."/>
            <person name="Hiller M."/>
            <person name="Vernes S.C."/>
            <person name="Myers E.W."/>
            <person name="Teeling E.C."/>
        </authorList>
    </citation>
    <scope>NUCLEOTIDE SEQUENCE [LARGE SCALE GENOMIC DNA]</scope>
    <source>
        <strain evidence="19">Bat1K_MPI-CBG_1</strain>
    </source>
</reference>
<evidence type="ECO:0000256" key="12">
    <source>
        <dbReference type="ARBA" id="ARBA00023159"/>
    </source>
</evidence>
<evidence type="ECO:0000313" key="19">
    <source>
        <dbReference type="EMBL" id="KAF6096055.1"/>
    </source>
</evidence>
<keyword evidence="14" id="KW-0539">Nucleus</keyword>
<keyword evidence="7" id="KW-0678">Repressor</keyword>
<name>A0A834DU20_9CHIR</name>
<evidence type="ECO:0000256" key="2">
    <source>
        <dbReference type="ARBA" id="ARBA00004604"/>
    </source>
</evidence>
<accession>A0A834DU20</accession>
<evidence type="ECO:0000256" key="3">
    <source>
        <dbReference type="ARBA" id="ARBA00004642"/>
    </source>
</evidence>
<comment type="caution">
    <text evidence="19">The sequence shown here is derived from an EMBL/GenBank/DDBJ whole genome shotgun (WGS) entry which is preliminary data.</text>
</comment>
<keyword evidence="11" id="KW-0007">Acetylation</keyword>
<keyword evidence="9" id="KW-0677">Repeat</keyword>
<dbReference type="Pfam" id="PF08166">
    <property type="entry name" value="PELP1_HEAT"/>
    <property type="match status" value="1"/>
</dbReference>
<feature type="domain" description="PELP1 middle" evidence="17">
    <location>
        <begin position="424"/>
        <end position="478"/>
    </location>
</feature>
<keyword evidence="8" id="KW-0597">Phosphoprotein</keyword>
<evidence type="ECO:0000256" key="4">
    <source>
        <dbReference type="ARBA" id="ARBA00010511"/>
    </source>
</evidence>
<evidence type="ECO:0000256" key="5">
    <source>
        <dbReference type="ARBA" id="ARBA00018417"/>
    </source>
</evidence>
<dbReference type="FunFam" id="1.25.10.10:FF:001118">
    <property type="entry name" value="Proline-, glutamic acid- and leucine-rich protein 1"/>
    <property type="match status" value="1"/>
</dbReference>
<dbReference type="Proteomes" id="UP000664940">
    <property type="component" value="Unassembled WGS sequence"/>
</dbReference>
<keyword evidence="6" id="KW-0963">Cytoplasm</keyword>
<feature type="domain" description="Pre-rRNA-processing protein RIX1 N-terminal" evidence="18">
    <location>
        <begin position="64"/>
        <end position="226"/>
    </location>
</feature>
<keyword evidence="10" id="KW-0832">Ubl conjugation</keyword>
<dbReference type="GO" id="GO:0005654">
    <property type="term" value="C:nucleoplasm"/>
    <property type="evidence" value="ECO:0007669"/>
    <property type="project" value="UniProtKB-SubCell"/>
</dbReference>
<dbReference type="GO" id="GO:0005737">
    <property type="term" value="C:cytoplasm"/>
    <property type="evidence" value="ECO:0007669"/>
    <property type="project" value="UniProtKB-SubCell"/>
</dbReference>
<dbReference type="SUPFAM" id="SSF48371">
    <property type="entry name" value="ARM repeat"/>
    <property type="match status" value="1"/>
</dbReference>
<evidence type="ECO:0000256" key="14">
    <source>
        <dbReference type="ARBA" id="ARBA00023242"/>
    </source>
</evidence>
<evidence type="ECO:0000259" key="18">
    <source>
        <dbReference type="Pfam" id="PF08167"/>
    </source>
</evidence>
<gene>
    <name evidence="19" type="ORF">HJG60_014792</name>
</gene>
<keyword evidence="12" id="KW-0010">Activator</keyword>
<evidence type="ECO:0000256" key="1">
    <source>
        <dbReference type="ARBA" id="ARBA00004496"/>
    </source>
</evidence>
<dbReference type="PANTHER" id="PTHR34105">
    <property type="entry name" value="PROLINE-, GLUTAMIC ACID- AND LEUCINE-RICH PROTEIN 1"/>
    <property type="match status" value="1"/>
</dbReference>
<evidence type="ECO:0000259" key="17">
    <source>
        <dbReference type="Pfam" id="PF08166"/>
    </source>
</evidence>
<comment type="subcellular location">
    <subcellularLocation>
        <location evidence="1">Cytoplasm</location>
    </subcellularLocation>
    <subcellularLocation>
        <location evidence="2">Nucleus</location>
        <location evidence="2">Nucleolus</location>
    </subcellularLocation>
    <subcellularLocation>
        <location evidence="3">Nucleus</location>
        <location evidence="3">Nucleoplasm</location>
    </subcellularLocation>
</comment>
<dbReference type="InterPro" id="IPR016024">
    <property type="entry name" value="ARM-type_fold"/>
</dbReference>
<dbReference type="InterPro" id="IPR012980">
    <property type="entry name" value="PELP1_middle"/>
</dbReference>
<evidence type="ECO:0000256" key="13">
    <source>
        <dbReference type="ARBA" id="ARBA00023163"/>
    </source>
</evidence>
<dbReference type="GO" id="GO:0005730">
    <property type="term" value="C:nucleolus"/>
    <property type="evidence" value="ECO:0007669"/>
    <property type="project" value="UniProtKB-SubCell"/>
</dbReference>
<dbReference type="InterPro" id="IPR012583">
    <property type="entry name" value="RIX1_N"/>
</dbReference>
<evidence type="ECO:0000256" key="7">
    <source>
        <dbReference type="ARBA" id="ARBA00022491"/>
    </source>
</evidence>
<comment type="similarity">
    <text evidence="4">Belongs to the RIX1/PELP1 family.</text>
</comment>
<organism evidence="19 20">
    <name type="scientific">Phyllostomus discolor</name>
    <name type="common">pale spear-nosed bat</name>
    <dbReference type="NCBI Taxonomy" id="89673"/>
    <lineage>
        <taxon>Eukaryota</taxon>
        <taxon>Metazoa</taxon>
        <taxon>Chordata</taxon>
        <taxon>Craniata</taxon>
        <taxon>Vertebrata</taxon>
        <taxon>Euteleostomi</taxon>
        <taxon>Mammalia</taxon>
        <taxon>Eutheria</taxon>
        <taxon>Laurasiatheria</taxon>
        <taxon>Chiroptera</taxon>
        <taxon>Yangochiroptera</taxon>
        <taxon>Phyllostomidae</taxon>
        <taxon>Phyllostominae</taxon>
        <taxon>Phyllostomus</taxon>
    </lineage>
</organism>